<feature type="compositionally biased region" description="Low complexity" evidence="1">
    <location>
        <begin position="164"/>
        <end position="184"/>
    </location>
</feature>
<evidence type="ECO:0000313" key="3">
    <source>
        <dbReference type="EMBL" id="GIL62365.1"/>
    </source>
</evidence>
<evidence type="ECO:0000313" key="4">
    <source>
        <dbReference type="Proteomes" id="UP000747399"/>
    </source>
</evidence>
<comment type="caution">
    <text evidence="3">The sequence shown here is derived from an EMBL/GenBank/DDBJ whole genome shotgun (WGS) entry which is preliminary data.</text>
</comment>
<name>A0A8J4BNP6_9CHLO</name>
<organism evidence="3 4">
    <name type="scientific">Volvox africanus</name>
    <dbReference type="NCBI Taxonomy" id="51714"/>
    <lineage>
        <taxon>Eukaryota</taxon>
        <taxon>Viridiplantae</taxon>
        <taxon>Chlorophyta</taxon>
        <taxon>core chlorophytes</taxon>
        <taxon>Chlorophyceae</taxon>
        <taxon>CS clade</taxon>
        <taxon>Chlamydomonadales</taxon>
        <taxon>Volvocaceae</taxon>
        <taxon>Volvox</taxon>
    </lineage>
</organism>
<dbReference type="EMBL" id="BNCO01000050">
    <property type="protein sequence ID" value="GIL62365.1"/>
    <property type="molecule type" value="Genomic_DNA"/>
</dbReference>
<feature type="compositionally biased region" description="Polar residues" evidence="1">
    <location>
        <begin position="97"/>
        <end position="109"/>
    </location>
</feature>
<feature type="region of interest" description="Disordered" evidence="1">
    <location>
        <begin position="303"/>
        <end position="322"/>
    </location>
</feature>
<dbReference type="Proteomes" id="UP000747399">
    <property type="component" value="Unassembled WGS sequence"/>
</dbReference>
<sequence length="322" mass="33316">MADISRREMGLIIGLVVGTLFLTLIVVLAYIMYDRRRSKRAGALHASRGGNNLHSSPSVAVPTYGVAVGSRIPAGGQRWTTINNSMVGLEMCDTPTSHARSVDANSGSFPQPMRENKAPDTGSSCDAGNHKSLFARLLGWIQPRHQPRLWSSDEQDSNGGRRMAVAPGVSSATPAAAAHAASNSKHPHRFLQTAKCIPPSESTNAFVQRPDPGLAMVVLELKAASTAGGVPALPGPTILPSSGCIGGAVLGFTLEPSSSSSAATDATVSAADMELASSSVELLQSLPLDAISVPVIYPSGGRAEGKGVGGAHSNRSAEATRY</sequence>
<reference evidence="3" key="1">
    <citation type="journal article" date="2021" name="Proc. Natl. Acad. Sci. U.S.A.">
        <title>Three genomes in the algal genus Volvox reveal the fate of a haploid sex-determining region after a transition to homothallism.</title>
        <authorList>
            <person name="Yamamoto K."/>
            <person name="Hamaji T."/>
            <person name="Kawai-Toyooka H."/>
            <person name="Matsuzaki R."/>
            <person name="Takahashi F."/>
            <person name="Nishimura Y."/>
            <person name="Kawachi M."/>
            <person name="Noguchi H."/>
            <person name="Minakuchi Y."/>
            <person name="Umen J.G."/>
            <person name="Toyoda A."/>
            <person name="Nozaki H."/>
        </authorList>
    </citation>
    <scope>NUCLEOTIDE SEQUENCE</scope>
    <source>
        <strain evidence="3">NIES-3780</strain>
    </source>
</reference>
<keyword evidence="2" id="KW-0472">Membrane</keyword>
<dbReference type="AlphaFoldDB" id="A0A8J4BNP6"/>
<feature type="region of interest" description="Disordered" evidence="1">
    <location>
        <begin position="97"/>
        <end position="126"/>
    </location>
</feature>
<keyword evidence="2" id="KW-1133">Transmembrane helix</keyword>
<accession>A0A8J4BNP6</accession>
<keyword evidence="4" id="KW-1185">Reference proteome</keyword>
<keyword evidence="2" id="KW-0812">Transmembrane</keyword>
<evidence type="ECO:0000256" key="2">
    <source>
        <dbReference type="SAM" id="Phobius"/>
    </source>
</evidence>
<evidence type="ECO:0000256" key="1">
    <source>
        <dbReference type="SAM" id="MobiDB-lite"/>
    </source>
</evidence>
<proteinExistence type="predicted"/>
<feature type="compositionally biased region" description="Polar residues" evidence="1">
    <location>
        <begin position="313"/>
        <end position="322"/>
    </location>
</feature>
<feature type="region of interest" description="Disordered" evidence="1">
    <location>
        <begin position="148"/>
        <end position="188"/>
    </location>
</feature>
<feature type="transmembrane region" description="Helical" evidence="2">
    <location>
        <begin position="12"/>
        <end position="33"/>
    </location>
</feature>
<gene>
    <name evidence="3" type="ORF">Vafri_16533</name>
</gene>
<protein>
    <submittedName>
        <fullName evidence="3">Uncharacterized protein</fullName>
    </submittedName>
</protein>